<feature type="transmembrane region" description="Helical" evidence="3">
    <location>
        <begin position="39"/>
        <end position="59"/>
    </location>
</feature>
<proteinExistence type="predicted"/>
<evidence type="ECO:0000313" key="5">
    <source>
        <dbReference type="EMBL" id="SDN03160.1"/>
    </source>
</evidence>
<keyword evidence="1" id="KW-0732">Signal</keyword>
<organism evidence="5 6">
    <name type="scientific">Geodermatophilus siccatus</name>
    <dbReference type="NCBI Taxonomy" id="1137991"/>
    <lineage>
        <taxon>Bacteria</taxon>
        <taxon>Bacillati</taxon>
        <taxon>Actinomycetota</taxon>
        <taxon>Actinomycetes</taxon>
        <taxon>Geodermatophilales</taxon>
        <taxon>Geodermatophilaceae</taxon>
        <taxon>Geodermatophilus</taxon>
    </lineage>
</organism>
<dbReference type="STRING" id="1137991.SAMN05660642_03861"/>
<feature type="region of interest" description="Disordered" evidence="2">
    <location>
        <begin position="1"/>
        <end position="21"/>
    </location>
</feature>
<keyword evidence="3" id="KW-1133">Transmembrane helix</keyword>
<dbReference type="InterPro" id="IPR029051">
    <property type="entry name" value="DUF4352"/>
</dbReference>
<keyword evidence="3" id="KW-0812">Transmembrane</keyword>
<evidence type="ECO:0000313" key="6">
    <source>
        <dbReference type="Proteomes" id="UP000198680"/>
    </source>
</evidence>
<evidence type="ECO:0000256" key="2">
    <source>
        <dbReference type="SAM" id="MobiDB-lite"/>
    </source>
</evidence>
<feature type="compositionally biased region" description="Pro residues" evidence="2">
    <location>
        <begin position="1"/>
        <end position="10"/>
    </location>
</feature>
<protein>
    <recommendedName>
        <fullName evidence="4">DUF4352 domain-containing protein</fullName>
    </recommendedName>
</protein>
<dbReference type="Gene3D" id="2.60.40.1240">
    <property type="match status" value="1"/>
</dbReference>
<dbReference type="OrthoDB" id="3430849at2"/>
<keyword evidence="6" id="KW-1185">Reference proteome</keyword>
<keyword evidence="3" id="KW-0472">Membrane</keyword>
<sequence>MSHPTPPPQFADPRSAKAQAKAEKAYRKASRPFYKKKRFILLAVIALIVIIAIATSGGGENSSSSSSSDGGSSSTGGGSSENAVNAVGLNQPAQDGKFEFTVTSVDCSQNTLGEAPVTKTAQGTFCLVSLTVKNIGNEAQLLDASSQKALDAAGKEYSADSSAAVYLGDTSTFLNQLNPGSTVDGQIAYDVPVGTQLTALELHDSPFSGGVTVNLS</sequence>
<feature type="domain" description="DUF4352" evidence="4">
    <location>
        <begin position="88"/>
        <end position="210"/>
    </location>
</feature>
<evidence type="ECO:0000256" key="1">
    <source>
        <dbReference type="ARBA" id="ARBA00022729"/>
    </source>
</evidence>
<dbReference type="InterPro" id="IPR029050">
    <property type="entry name" value="Immunoprotect_excell_Ig-like"/>
</dbReference>
<accession>A0A1G9Y2B7</accession>
<dbReference type="Proteomes" id="UP000198680">
    <property type="component" value="Unassembled WGS sequence"/>
</dbReference>
<evidence type="ECO:0000256" key="3">
    <source>
        <dbReference type="SAM" id="Phobius"/>
    </source>
</evidence>
<gene>
    <name evidence="5" type="ORF">SAMN05660642_03861</name>
</gene>
<dbReference type="AlphaFoldDB" id="A0A1G9Y2B7"/>
<reference evidence="6" key="1">
    <citation type="submission" date="2016-10" db="EMBL/GenBank/DDBJ databases">
        <authorList>
            <person name="Varghese N."/>
            <person name="Submissions S."/>
        </authorList>
    </citation>
    <scope>NUCLEOTIDE SEQUENCE [LARGE SCALE GENOMIC DNA]</scope>
    <source>
        <strain evidence="6">DSM 45419</strain>
    </source>
</reference>
<dbReference type="EMBL" id="FNHE01000011">
    <property type="protein sequence ID" value="SDN03160.1"/>
    <property type="molecule type" value="Genomic_DNA"/>
</dbReference>
<dbReference type="RefSeq" id="WP_091222168.1">
    <property type="nucleotide sequence ID" value="NZ_FNHE01000011.1"/>
</dbReference>
<dbReference type="Pfam" id="PF11611">
    <property type="entry name" value="DUF4352"/>
    <property type="match status" value="1"/>
</dbReference>
<name>A0A1G9Y2B7_9ACTN</name>
<evidence type="ECO:0000259" key="4">
    <source>
        <dbReference type="Pfam" id="PF11611"/>
    </source>
</evidence>
<feature type="compositionally biased region" description="Low complexity" evidence="2">
    <location>
        <begin position="61"/>
        <end position="72"/>
    </location>
</feature>
<feature type="region of interest" description="Disordered" evidence="2">
    <location>
        <begin position="57"/>
        <end position="84"/>
    </location>
</feature>